<protein>
    <submittedName>
        <fullName evidence="1">Uncharacterized protein</fullName>
    </submittedName>
</protein>
<name>A0ACC3SF71_9PEZI</name>
<gene>
    <name evidence="1" type="ORF">M8818_003435</name>
</gene>
<organism evidence="1 2">
    <name type="scientific">Zalaria obscura</name>
    <dbReference type="NCBI Taxonomy" id="2024903"/>
    <lineage>
        <taxon>Eukaryota</taxon>
        <taxon>Fungi</taxon>
        <taxon>Dikarya</taxon>
        <taxon>Ascomycota</taxon>
        <taxon>Pezizomycotina</taxon>
        <taxon>Dothideomycetes</taxon>
        <taxon>Dothideomycetidae</taxon>
        <taxon>Dothideales</taxon>
        <taxon>Zalariaceae</taxon>
        <taxon>Zalaria</taxon>
    </lineage>
</organism>
<evidence type="ECO:0000313" key="2">
    <source>
        <dbReference type="Proteomes" id="UP001320706"/>
    </source>
</evidence>
<evidence type="ECO:0000313" key="1">
    <source>
        <dbReference type="EMBL" id="KAK8210268.1"/>
    </source>
</evidence>
<accession>A0ACC3SF71</accession>
<comment type="caution">
    <text evidence="1">The sequence shown here is derived from an EMBL/GenBank/DDBJ whole genome shotgun (WGS) entry which is preliminary data.</text>
</comment>
<keyword evidence="2" id="KW-1185">Reference proteome</keyword>
<dbReference type="EMBL" id="JAMKPW020000015">
    <property type="protein sequence ID" value="KAK8210268.1"/>
    <property type="molecule type" value="Genomic_DNA"/>
</dbReference>
<reference evidence="1" key="1">
    <citation type="submission" date="2024-02" db="EMBL/GenBank/DDBJ databases">
        <title>Metagenome Assembled Genome of Zalaria obscura JY119.</title>
        <authorList>
            <person name="Vighnesh L."/>
            <person name="Jagadeeshwari U."/>
            <person name="Venkata Ramana C."/>
            <person name="Sasikala C."/>
        </authorList>
    </citation>
    <scope>NUCLEOTIDE SEQUENCE</scope>
    <source>
        <strain evidence="1">JY119</strain>
    </source>
</reference>
<proteinExistence type="predicted"/>
<dbReference type="Proteomes" id="UP001320706">
    <property type="component" value="Unassembled WGS sequence"/>
</dbReference>
<sequence length="184" mass="20297">MSTPELAGTYLTVPGSERRAQSGEGPKLNMQQVYAHASLQASNLPTSEPADLLHPPAPSTFRVPTQQSGTPTPENQSCAILSPCSSRAAGVHQALRDLWGPRLPASLWHHGQTRIRQGLTRVYKGMTRIRWALHRVFRCTTPVWASQLQAWRARAWGGCWDHQSAHAQCRARAQRFVASRGGDS</sequence>